<dbReference type="EMBL" id="JBEZFP010000068">
    <property type="protein sequence ID" value="MEU8136665.1"/>
    <property type="molecule type" value="Genomic_DNA"/>
</dbReference>
<protein>
    <submittedName>
        <fullName evidence="1">DUF393 domain-containing protein</fullName>
    </submittedName>
</protein>
<name>A0ABV3DLN1_9ACTN</name>
<sequence>MTTRPVLVFDGDCGFCTKSVEAMERWIDPDIEITAWQFADLGELGVTEERAMHEVLWVTPTGDVYGGAEAVAKLLAYRRGVWTVPGAVLQIPPVNLLAEKAYRLIADNRYKLPGGTPACALPPDQRPGARTAA</sequence>
<dbReference type="RefSeq" id="WP_358357450.1">
    <property type="nucleotide sequence ID" value="NZ_JBEZFP010000068.1"/>
</dbReference>
<dbReference type="Pfam" id="PF04134">
    <property type="entry name" value="DCC1-like"/>
    <property type="match status" value="1"/>
</dbReference>
<keyword evidence="2" id="KW-1185">Reference proteome</keyword>
<reference evidence="1 2" key="1">
    <citation type="submission" date="2024-06" db="EMBL/GenBank/DDBJ databases">
        <title>The Natural Products Discovery Center: Release of the First 8490 Sequenced Strains for Exploring Actinobacteria Biosynthetic Diversity.</title>
        <authorList>
            <person name="Kalkreuter E."/>
            <person name="Kautsar S.A."/>
            <person name="Yang D."/>
            <person name="Bader C.D."/>
            <person name="Teijaro C.N."/>
            <person name="Fluegel L."/>
            <person name="Davis C.M."/>
            <person name="Simpson J.R."/>
            <person name="Lauterbach L."/>
            <person name="Steele A.D."/>
            <person name="Gui C."/>
            <person name="Meng S."/>
            <person name="Li G."/>
            <person name="Viehrig K."/>
            <person name="Ye F."/>
            <person name="Su P."/>
            <person name="Kiefer A.F."/>
            <person name="Nichols A."/>
            <person name="Cepeda A.J."/>
            <person name="Yan W."/>
            <person name="Fan B."/>
            <person name="Jiang Y."/>
            <person name="Adhikari A."/>
            <person name="Zheng C.-J."/>
            <person name="Schuster L."/>
            <person name="Cowan T.M."/>
            <person name="Smanski M.J."/>
            <person name="Chevrette M.G."/>
            <person name="De Carvalho L.P.S."/>
            <person name="Shen B."/>
        </authorList>
    </citation>
    <scope>NUCLEOTIDE SEQUENCE [LARGE SCALE GENOMIC DNA]</scope>
    <source>
        <strain evidence="1 2">NPDC048946</strain>
    </source>
</reference>
<organism evidence="1 2">
    <name type="scientific">Streptodolium elevatio</name>
    <dbReference type="NCBI Taxonomy" id="3157996"/>
    <lineage>
        <taxon>Bacteria</taxon>
        <taxon>Bacillati</taxon>
        <taxon>Actinomycetota</taxon>
        <taxon>Actinomycetes</taxon>
        <taxon>Kitasatosporales</taxon>
        <taxon>Streptomycetaceae</taxon>
        <taxon>Streptodolium</taxon>
    </lineage>
</organism>
<evidence type="ECO:0000313" key="2">
    <source>
        <dbReference type="Proteomes" id="UP001551482"/>
    </source>
</evidence>
<gene>
    <name evidence="1" type="ORF">AB0C36_24535</name>
</gene>
<accession>A0ABV3DLN1</accession>
<comment type="caution">
    <text evidence="1">The sequence shown here is derived from an EMBL/GenBank/DDBJ whole genome shotgun (WGS) entry which is preliminary data.</text>
</comment>
<evidence type="ECO:0000313" key="1">
    <source>
        <dbReference type="EMBL" id="MEU8136665.1"/>
    </source>
</evidence>
<dbReference type="InterPro" id="IPR007263">
    <property type="entry name" value="DCC1-like"/>
</dbReference>
<proteinExistence type="predicted"/>
<dbReference type="Proteomes" id="UP001551482">
    <property type="component" value="Unassembled WGS sequence"/>
</dbReference>